<feature type="domain" description="LysM" evidence="2">
    <location>
        <begin position="112"/>
        <end position="168"/>
    </location>
</feature>
<name>A0ABW1GCT3_9ACTN</name>
<evidence type="ECO:0000313" key="3">
    <source>
        <dbReference type="EMBL" id="MFC5911727.1"/>
    </source>
</evidence>
<keyword evidence="4" id="KW-1185">Reference proteome</keyword>
<accession>A0ABW1GCT3</accession>
<dbReference type="EMBL" id="JBHSQJ010000234">
    <property type="protein sequence ID" value="MFC5911727.1"/>
    <property type="molecule type" value="Genomic_DNA"/>
</dbReference>
<feature type="compositionally biased region" description="Gly residues" evidence="1">
    <location>
        <begin position="173"/>
        <end position="231"/>
    </location>
</feature>
<dbReference type="RefSeq" id="WP_380591189.1">
    <property type="nucleotide sequence ID" value="NZ_JBHSQJ010000234.1"/>
</dbReference>
<feature type="region of interest" description="Disordered" evidence="1">
    <location>
        <begin position="695"/>
        <end position="752"/>
    </location>
</feature>
<protein>
    <submittedName>
        <fullName evidence="3">LysM peptidoglycan-binding domain-containing protein</fullName>
    </submittedName>
</protein>
<dbReference type="SMART" id="SM00257">
    <property type="entry name" value="LysM"/>
    <property type="match status" value="1"/>
</dbReference>
<feature type="region of interest" description="Disordered" evidence="1">
    <location>
        <begin position="344"/>
        <end position="382"/>
    </location>
</feature>
<feature type="compositionally biased region" description="Gly residues" evidence="1">
    <location>
        <begin position="261"/>
        <end position="274"/>
    </location>
</feature>
<dbReference type="Pfam" id="PF01476">
    <property type="entry name" value="LysM"/>
    <property type="match status" value="1"/>
</dbReference>
<feature type="compositionally biased region" description="Low complexity" evidence="1">
    <location>
        <begin position="249"/>
        <end position="260"/>
    </location>
</feature>
<feature type="region of interest" description="Disordered" evidence="1">
    <location>
        <begin position="163"/>
        <end position="305"/>
    </location>
</feature>
<feature type="compositionally biased region" description="Low complexity" evidence="1">
    <location>
        <begin position="232"/>
        <end position="241"/>
    </location>
</feature>
<feature type="non-terminal residue" evidence="3">
    <location>
        <position position="1"/>
    </location>
</feature>
<proteinExistence type="predicted"/>
<feature type="non-terminal residue" evidence="3">
    <location>
        <position position="752"/>
    </location>
</feature>
<feature type="region of interest" description="Disordered" evidence="1">
    <location>
        <begin position="89"/>
        <end position="113"/>
    </location>
</feature>
<dbReference type="Gene3D" id="3.10.350.10">
    <property type="entry name" value="LysM domain"/>
    <property type="match status" value="2"/>
</dbReference>
<evidence type="ECO:0000259" key="2">
    <source>
        <dbReference type="PROSITE" id="PS51782"/>
    </source>
</evidence>
<dbReference type="InterPro" id="IPR018392">
    <property type="entry name" value="LysM"/>
</dbReference>
<comment type="caution">
    <text evidence="3">The sequence shown here is derived from an EMBL/GenBank/DDBJ whole genome shotgun (WGS) entry which is preliminary data.</text>
</comment>
<feature type="compositionally biased region" description="Low complexity" evidence="1">
    <location>
        <begin position="717"/>
        <end position="737"/>
    </location>
</feature>
<evidence type="ECO:0000256" key="1">
    <source>
        <dbReference type="SAM" id="MobiDB-lite"/>
    </source>
</evidence>
<dbReference type="CDD" id="cd00118">
    <property type="entry name" value="LysM"/>
    <property type="match status" value="2"/>
</dbReference>
<evidence type="ECO:0000313" key="4">
    <source>
        <dbReference type="Proteomes" id="UP001596174"/>
    </source>
</evidence>
<dbReference type="InterPro" id="IPR036779">
    <property type="entry name" value="LysM_dom_sf"/>
</dbReference>
<gene>
    <name evidence="3" type="ORF">ACFP3V_31545</name>
</gene>
<dbReference type="PANTHER" id="PTHR34700">
    <property type="entry name" value="POTASSIUM BINDING PROTEIN KBP"/>
    <property type="match status" value="1"/>
</dbReference>
<sequence>VMGAAAAATAAESGAVAGHSLPVYTVRDTKPAESLWSIAERELGSGTRWREIARLNAGRVMDAEGRVFDADRPIHPGWKLLLPHDAAGAGGAAGGATSGPTTRRPALPRGGKHVTVEPGDTLSAIAERELGAADLWPELYAANEGVPGPHGTRLTDPDVIQPGMVLTIPGTRPKGGSGGHGSGSGHGAHPGQGAGSGSGSAPGPGQGSGAGHGSTGSGAGSGPGAGSGAGSGSSSSGASAPAPTPTPTSTPKSTPTPSTTAGGGSAFGPTGGDSGATPSGSASASDPGTSSGTGTGAPSAAAAVPEAGGRTGFTASSAEQLAGLGSAVLLAVLGGALARRRARRRAAGRPLTRRHALPARPQSDAAAHSGQPPVPSSAPQFVLPEPELQPEQSAENGLDLLDRALRSMARNVIRDGLRLPPLTLARITATGTVELYLATPAPPIPPFRAAHASTVWWCTEEEFGLLGAEAVRGIVAPYPALVSVGTSDDGATVLLDLEAVRLLHVSGPPEDVRAVLRTLALELTLTPLADRVGVHVVGVAEDLAVLAEDRLTVHPDLEHALVALRERDRDVRAELLAVGAATPRDARARGVGGDIWAPDVVLCAEYPSGDLPSALGRLLDARPRGSVAVVTAAPPPGAGPVARWTLPSRGVGALPGLDLTVRLQALDDGGYAAWLDALATEAGTELAQVEHLEPVAPPWPAPAGEPAAPGPWPDVPAPRSSERAGSASGSGASARGPWLVDSGAPGIRAEAG</sequence>
<dbReference type="PANTHER" id="PTHR34700:SF4">
    <property type="entry name" value="PHAGE-LIKE ELEMENT PBSX PROTEIN XKDP"/>
    <property type="match status" value="1"/>
</dbReference>
<feature type="compositionally biased region" description="Low complexity" evidence="1">
    <location>
        <begin position="275"/>
        <end position="303"/>
    </location>
</feature>
<organism evidence="3 4">
    <name type="scientific">Streptacidiphilus monticola</name>
    <dbReference type="NCBI Taxonomy" id="2161674"/>
    <lineage>
        <taxon>Bacteria</taxon>
        <taxon>Bacillati</taxon>
        <taxon>Actinomycetota</taxon>
        <taxon>Actinomycetes</taxon>
        <taxon>Kitasatosporales</taxon>
        <taxon>Streptomycetaceae</taxon>
        <taxon>Streptacidiphilus</taxon>
    </lineage>
</organism>
<dbReference type="PROSITE" id="PS51782">
    <property type="entry name" value="LYSM"/>
    <property type="match status" value="1"/>
</dbReference>
<feature type="compositionally biased region" description="Basic residues" evidence="1">
    <location>
        <begin position="344"/>
        <end position="357"/>
    </location>
</feature>
<dbReference type="InterPro" id="IPR052196">
    <property type="entry name" value="Bact_Kbp"/>
</dbReference>
<reference evidence="4" key="1">
    <citation type="journal article" date="2019" name="Int. J. Syst. Evol. Microbiol.">
        <title>The Global Catalogue of Microorganisms (GCM) 10K type strain sequencing project: providing services to taxonomists for standard genome sequencing and annotation.</title>
        <authorList>
            <consortium name="The Broad Institute Genomics Platform"/>
            <consortium name="The Broad Institute Genome Sequencing Center for Infectious Disease"/>
            <person name="Wu L."/>
            <person name="Ma J."/>
        </authorList>
    </citation>
    <scope>NUCLEOTIDE SEQUENCE [LARGE SCALE GENOMIC DNA]</scope>
    <source>
        <strain evidence="4">JCM 4816</strain>
    </source>
</reference>
<feature type="compositionally biased region" description="Pro residues" evidence="1">
    <location>
        <begin position="695"/>
        <end position="716"/>
    </location>
</feature>
<dbReference type="Proteomes" id="UP001596174">
    <property type="component" value="Unassembled WGS sequence"/>
</dbReference>